<name>A0A9D1HJB7_9FIRM</name>
<dbReference type="GO" id="GO:0012505">
    <property type="term" value="C:endomembrane system"/>
    <property type="evidence" value="ECO:0007669"/>
    <property type="project" value="UniProtKB-SubCell"/>
</dbReference>
<keyword evidence="4 7" id="KW-1133">Transmembrane helix</keyword>
<evidence type="ECO:0000256" key="2">
    <source>
        <dbReference type="ARBA" id="ARBA00009025"/>
    </source>
</evidence>
<evidence type="ECO:0000256" key="3">
    <source>
        <dbReference type="ARBA" id="ARBA00022692"/>
    </source>
</evidence>
<dbReference type="Pfam" id="PF00361">
    <property type="entry name" value="Proton_antipo_M"/>
    <property type="match status" value="1"/>
</dbReference>
<dbReference type="GO" id="GO:0042773">
    <property type="term" value="P:ATP synthesis coupled electron transport"/>
    <property type="evidence" value="ECO:0007669"/>
    <property type="project" value="InterPro"/>
</dbReference>
<feature type="transmembrane region" description="Helical" evidence="7">
    <location>
        <begin position="454"/>
        <end position="475"/>
    </location>
</feature>
<evidence type="ECO:0000313" key="9">
    <source>
        <dbReference type="EMBL" id="HIU10326.1"/>
    </source>
</evidence>
<dbReference type="GO" id="GO:0008137">
    <property type="term" value="F:NADH dehydrogenase (ubiquinone) activity"/>
    <property type="evidence" value="ECO:0007669"/>
    <property type="project" value="InterPro"/>
</dbReference>
<gene>
    <name evidence="9" type="ORF">IAB00_03640</name>
</gene>
<evidence type="ECO:0000259" key="8">
    <source>
        <dbReference type="Pfam" id="PF00361"/>
    </source>
</evidence>
<feature type="transmembrane region" description="Helical" evidence="7">
    <location>
        <begin position="112"/>
        <end position="132"/>
    </location>
</feature>
<dbReference type="PANTHER" id="PTHR43507:SF1">
    <property type="entry name" value="NADH-UBIQUINONE OXIDOREDUCTASE CHAIN 4"/>
    <property type="match status" value="1"/>
</dbReference>
<comment type="caution">
    <text evidence="9">The sequence shown here is derived from an EMBL/GenBank/DDBJ whole genome shotgun (WGS) entry which is preliminary data.</text>
</comment>
<organism evidence="9 10">
    <name type="scientific">Candidatus Avidehalobacter gallistercoris</name>
    <dbReference type="NCBI Taxonomy" id="2840694"/>
    <lineage>
        <taxon>Bacteria</taxon>
        <taxon>Bacillati</taxon>
        <taxon>Bacillota</taxon>
        <taxon>Clostridia</taxon>
        <taxon>Eubacteriales</taxon>
        <taxon>Peptococcaceae</taxon>
        <taxon>Peptococcaceae incertae sedis</taxon>
        <taxon>Candidatus Avidehalobacter</taxon>
    </lineage>
</organism>
<evidence type="ECO:0000256" key="1">
    <source>
        <dbReference type="ARBA" id="ARBA00004127"/>
    </source>
</evidence>
<evidence type="ECO:0000256" key="5">
    <source>
        <dbReference type="ARBA" id="ARBA00023136"/>
    </source>
</evidence>
<evidence type="ECO:0000313" key="10">
    <source>
        <dbReference type="Proteomes" id="UP000824124"/>
    </source>
</evidence>
<dbReference type="Proteomes" id="UP000824124">
    <property type="component" value="Unassembled WGS sequence"/>
</dbReference>
<feature type="transmembrane region" description="Helical" evidence="7">
    <location>
        <begin position="31"/>
        <end position="55"/>
    </location>
</feature>
<dbReference type="GO" id="GO:0015990">
    <property type="term" value="P:electron transport coupled proton transport"/>
    <property type="evidence" value="ECO:0007669"/>
    <property type="project" value="TreeGrafter"/>
</dbReference>
<feature type="transmembrane region" description="Helical" evidence="7">
    <location>
        <begin position="209"/>
        <end position="227"/>
    </location>
</feature>
<dbReference type="GO" id="GO:0003954">
    <property type="term" value="F:NADH dehydrogenase activity"/>
    <property type="evidence" value="ECO:0007669"/>
    <property type="project" value="TreeGrafter"/>
</dbReference>
<keyword evidence="3 6" id="KW-0812">Transmembrane</keyword>
<keyword evidence="5 7" id="KW-0472">Membrane</keyword>
<feature type="transmembrane region" description="Helical" evidence="7">
    <location>
        <begin position="167"/>
        <end position="189"/>
    </location>
</feature>
<evidence type="ECO:0000256" key="6">
    <source>
        <dbReference type="RuleBase" id="RU000320"/>
    </source>
</evidence>
<comment type="subcellular location">
    <subcellularLocation>
        <location evidence="1">Endomembrane system</location>
        <topology evidence="1">Multi-pass membrane protein</topology>
    </subcellularLocation>
    <subcellularLocation>
        <location evidence="6">Membrane</location>
        <topology evidence="6">Multi-pass membrane protein</topology>
    </subcellularLocation>
</comment>
<dbReference type="InterPro" id="IPR010227">
    <property type="entry name" value="NADH_Q_OxRdtase_chainM/4"/>
</dbReference>
<comment type="similarity">
    <text evidence="2">Belongs to the complex I subunit 4 family.</text>
</comment>
<reference evidence="9" key="1">
    <citation type="submission" date="2020-10" db="EMBL/GenBank/DDBJ databases">
        <authorList>
            <person name="Gilroy R."/>
        </authorList>
    </citation>
    <scope>NUCLEOTIDE SEQUENCE</scope>
    <source>
        <strain evidence="9">2830</strain>
    </source>
</reference>
<feature type="transmembrane region" description="Helical" evidence="7">
    <location>
        <begin position="248"/>
        <end position="270"/>
    </location>
</feature>
<sequence>MNWLNVLLFLPLLAAIVMFLAGRLVKNDNVLRGLALALSLLPLAVNLLIMAGYAYNAASGEFQYYTTLDWIAAFGITYTVGLDGLSLPLVFLTSLLTPLVVLVSFDEHKKLGAYFGLLFLLECGLFGVFAALDFFLFYLFWEVVLIPMYFLILGWGGPRRRYAAIKFFVYTHMASLVMLVGFFAIFFNAETQLGYYTFNMCEIMAGVQFAPGLQYLIFLALFFGFAVKMPTVPFHTWLPDAHVEAPTGGSVFLAAVMLKMGGYGLVRIAFGMFPAAAVHYAIPMAVLGIISMLWAALLALAQDDLKKMIAYSSVSHMGLMLFGLAMLQERAFNGAVVQMFAHGLISAMLFMCCGILQHSVGTRRIGDLGGVANVLPRLSALTVFTFFASIGLPGLLGFIPEMMVFLGAFSVHKVLTVIAMLSMILTAAYYLWALERAYFGSASRDLIEKQPYDIRWFQTAPLLVLGVLVLLLGIYPAPLTDIVSQGTAYIINALGGVF</sequence>
<accession>A0A9D1HJB7</accession>
<dbReference type="PANTHER" id="PTHR43507">
    <property type="entry name" value="NADH-UBIQUINONE OXIDOREDUCTASE CHAIN 4"/>
    <property type="match status" value="1"/>
</dbReference>
<dbReference type="InterPro" id="IPR003918">
    <property type="entry name" value="NADH_UbQ_OxRdtase"/>
</dbReference>
<dbReference type="InterPro" id="IPR001750">
    <property type="entry name" value="ND/Mrp_TM"/>
</dbReference>
<feature type="transmembrane region" description="Helical" evidence="7">
    <location>
        <begin position="138"/>
        <end position="155"/>
    </location>
</feature>
<dbReference type="GO" id="GO:0048039">
    <property type="term" value="F:ubiquinone binding"/>
    <property type="evidence" value="ECO:0007669"/>
    <property type="project" value="TreeGrafter"/>
</dbReference>
<dbReference type="NCBIfam" id="TIGR01972">
    <property type="entry name" value="NDH_I_M"/>
    <property type="match status" value="1"/>
</dbReference>
<evidence type="ECO:0000256" key="7">
    <source>
        <dbReference type="SAM" id="Phobius"/>
    </source>
</evidence>
<dbReference type="AlphaFoldDB" id="A0A9D1HJB7"/>
<feature type="transmembrane region" description="Helical" evidence="7">
    <location>
        <begin position="378"/>
        <end position="399"/>
    </location>
</feature>
<feature type="transmembrane region" description="Helical" evidence="7">
    <location>
        <begin position="276"/>
        <end position="301"/>
    </location>
</feature>
<feature type="transmembrane region" description="Helical" evidence="7">
    <location>
        <begin position="411"/>
        <end position="433"/>
    </location>
</feature>
<feature type="transmembrane region" description="Helical" evidence="7">
    <location>
        <begin position="339"/>
        <end position="357"/>
    </location>
</feature>
<feature type="domain" description="NADH:quinone oxidoreductase/Mrp antiporter transmembrane" evidence="8">
    <location>
        <begin position="131"/>
        <end position="425"/>
    </location>
</feature>
<feature type="transmembrane region" description="Helical" evidence="7">
    <location>
        <begin position="308"/>
        <end position="327"/>
    </location>
</feature>
<proteinExistence type="inferred from homology"/>
<dbReference type="PRINTS" id="PR01437">
    <property type="entry name" value="NUOXDRDTASE4"/>
</dbReference>
<evidence type="ECO:0000256" key="4">
    <source>
        <dbReference type="ARBA" id="ARBA00022989"/>
    </source>
</evidence>
<reference evidence="9" key="2">
    <citation type="journal article" date="2021" name="PeerJ">
        <title>Extensive microbial diversity within the chicken gut microbiome revealed by metagenomics and culture.</title>
        <authorList>
            <person name="Gilroy R."/>
            <person name="Ravi A."/>
            <person name="Getino M."/>
            <person name="Pursley I."/>
            <person name="Horton D.L."/>
            <person name="Alikhan N.F."/>
            <person name="Baker D."/>
            <person name="Gharbi K."/>
            <person name="Hall N."/>
            <person name="Watson M."/>
            <person name="Adriaenssens E.M."/>
            <person name="Foster-Nyarko E."/>
            <person name="Jarju S."/>
            <person name="Secka A."/>
            <person name="Antonio M."/>
            <person name="Oren A."/>
            <person name="Chaudhuri R.R."/>
            <person name="La Ragione R."/>
            <person name="Hildebrand F."/>
            <person name="Pallen M.J."/>
        </authorList>
    </citation>
    <scope>NUCLEOTIDE SEQUENCE</scope>
    <source>
        <strain evidence="9">2830</strain>
    </source>
</reference>
<protein>
    <submittedName>
        <fullName evidence="9">NADH-quinone oxidoreductase subunit M</fullName>
    </submittedName>
</protein>
<feature type="transmembrane region" description="Helical" evidence="7">
    <location>
        <begin position="62"/>
        <end position="81"/>
    </location>
</feature>
<dbReference type="GO" id="GO:0016020">
    <property type="term" value="C:membrane"/>
    <property type="evidence" value="ECO:0007669"/>
    <property type="project" value="UniProtKB-SubCell"/>
</dbReference>
<dbReference type="EMBL" id="DVMH01000020">
    <property type="protein sequence ID" value="HIU10326.1"/>
    <property type="molecule type" value="Genomic_DNA"/>
</dbReference>